<dbReference type="GO" id="GO:0005634">
    <property type="term" value="C:nucleus"/>
    <property type="evidence" value="ECO:0007669"/>
    <property type="project" value="UniProtKB-SubCell"/>
</dbReference>
<evidence type="ECO:0000256" key="2">
    <source>
        <dbReference type="ARBA" id="ARBA00023242"/>
    </source>
</evidence>
<sequence>MLLWHYFINTSSQFFRCWDSDDSTGKSVHWQDPLSAVLPSIAAVDDTLASAVLAFSAHYYTRAHPMQASSVSVQRHHNKALKALISSKFDATPTPDSLIPPLAAALLLFRNDEYSRSYLLSLAKSAATCIKSIDPRRYQHDKRLDALTALLAWTDICTNSSLGLPETSATISSRVLLDVYEEDGSPWPGFERWITHPTYAFSRQLINPLTTMVRLTQAKRANQTWSYEMEASAVALEEALLVAHDLDLNMANGNPGDPEALLHVNEVMHLAASIMFYTRIRDLPLTVPLIRRQVAKVQSESCCVDTNSLSSRALVFPLFIAGYKAVDSSVRELIKQRLSSCQSYEAIRAQTLVGQRLLVPTNSWYLTAAVLSLRCSGPGIFLMAEMLRRLSHSRTKMMQTMDRRTNLGWGVSSRTARRRPPD</sequence>
<name>A0A430LL39_9HYPO</name>
<keyword evidence="2" id="KW-0539">Nucleus</keyword>
<dbReference type="AlphaFoldDB" id="A0A430LL39"/>
<accession>A0A430LL39</accession>
<keyword evidence="4" id="KW-1185">Reference proteome</keyword>
<evidence type="ECO:0000256" key="1">
    <source>
        <dbReference type="ARBA" id="ARBA00004123"/>
    </source>
</evidence>
<gene>
    <name evidence="3" type="ORF">BHE90_009102</name>
</gene>
<dbReference type="Pfam" id="PF11951">
    <property type="entry name" value="Fungal_trans_2"/>
    <property type="match status" value="1"/>
</dbReference>
<comment type="caution">
    <text evidence="3">The sequence shown here is derived from an EMBL/GenBank/DDBJ whole genome shotgun (WGS) entry which is preliminary data.</text>
</comment>
<dbReference type="PANTHER" id="PTHR37534:SF7">
    <property type="entry name" value="TRANSCRIPTIONAL ACTIVATOR PROTEIN UGA3"/>
    <property type="match status" value="1"/>
</dbReference>
<dbReference type="GO" id="GO:0003700">
    <property type="term" value="F:DNA-binding transcription factor activity"/>
    <property type="evidence" value="ECO:0007669"/>
    <property type="project" value="TreeGrafter"/>
</dbReference>
<proteinExistence type="predicted"/>
<evidence type="ECO:0000313" key="3">
    <source>
        <dbReference type="EMBL" id="RTE76427.1"/>
    </source>
</evidence>
<organism evidence="3 4">
    <name type="scientific">Fusarium euwallaceae</name>
    <dbReference type="NCBI Taxonomy" id="1147111"/>
    <lineage>
        <taxon>Eukaryota</taxon>
        <taxon>Fungi</taxon>
        <taxon>Dikarya</taxon>
        <taxon>Ascomycota</taxon>
        <taxon>Pezizomycotina</taxon>
        <taxon>Sordariomycetes</taxon>
        <taxon>Hypocreomycetidae</taxon>
        <taxon>Hypocreales</taxon>
        <taxon>Nectriaceae</taxon>
        <taxon>Fusarium</taxon>
        <taxon>Fusarium solani species complex</taxon>
    </lineage>
</organism>
<dbReference type="EMBL" id="MIKF01000153">
    <property type="protein sequence ID" value="RTE76427.1"/>
    <property type="molecule type" value="Genomic_DNA"/>
</dbReference>
<dbReference type="InterPro" id="IPR021858">
    <property type="entry name" value="Fun_TF"/>
</dbReference>
<evidence type="ECO:0008006" key="5">
    <source>
        <dbReference type="Google" id="ProtNLM"/>
    </source>
</evidence>
<dbReference type="GO" id="GO:0045944">
    <property type="term" value="P:positive regulation of transcription by RNA polymerase II"/>
    <property type="evidence" value="ECO:0007669"/>
    <property type="project" value="TreeGrafter"/>
</dbReference>
<evidence type="ECO:0000313" key="4">
    <source>
        <dbReference type="Proteomes" id="UP000287124"/>
    </source>
</evidence>
<reference evidence="3 4" key="1">
    <citation type="submission" date="2017-06" db="EMBL/GenBank/DDBJ databases">
        <title>Comparative genomic analysis of Ambrosia Fusariam Clade fungi.</title>
        <authorList>
            <person name="Stajich J.E."/>
            <person name="Carrillo J."/>
            <person name="Kijimoto T."/>
            <person name="Eskalen A."/>
            <person name="O'Donnell K."/>
            <person name="Kasson M."/>
        </authorList>
    </citation>
    <scope>NUCLEOTIDE SEQUENCE [LARGE SCALE GENOMIC DNA]</scope>
    <source>
        <strain evidence="3 4">UCR1854</strain>
    </source>
</reference>
<protein>
    <recommendedName>
        <fullName evidence="5">Transcription factor domain-containing protein</fullName>
    </recommendedName>
</protein>
<dbReference type="Proteomes" id="UP000287124">
    <property type="component" value="Unassembled WGS sequence"/>
</dbReference>
<comment type="subcellular location">
    <subcellularLocation>
        <location evidence="1">Nucleus</location>
    </subcellularLocation>
</comment>
<dbReference type="GO" id="GO:0000976">
    <property type="term" value="F:transcription cis-regulatory region binding"/>
    <property type="evidence" value="ECO:0007669"/>
    <property type="project" value="TreeGrafter"/>
</dbReference>
<dbReference type="PANTHER" id="PTHR37534">
    <property type="entry name" value="TRANSCRIPTIONAL ACTIVATOR PROTEIN UGA3"/>
    <property type="match status" value="1"/>
</dbReference>